<name>A0A918HXL7_9ACTN</name>
<protein>
    <submittedName>
        <fullName evidence="2">Uncharacterized protein</fullName>
    </submittedName>
</protein>
<evidence type="ECO:0000313" key="3">
    <source>
        <dbReference type="Proteomes" id="UP000636661"/>
    </source>
</evidence>
<organism evidence="2 3">
    <name type="scientific">Streptomyces lavendofoliae</name>
    <dbReference type="NCBI Taxonomy" id="67314"/>
    <lineage>
        <taxon>Bacteria</taxon>
        <taxon>Bacillati</taxon>
        <taxon>Actinomycetota</taxon>
        <taxon>Actinomycetes</taxon>
        <taxon>Kitasatosporales</taxon>
        <taxon>Streptomycetaceae</taxon>
        <taxon>Streptomyces</taxon>
    </lineage>
</organism>
<reference evidence="2" key="2">
    <citation type="submission" date="2020-09" db="EMBL/GenBank/DDBJ databases">
        <authorList>
            <person name="Sun Q."/>
            <person name="Ohkuma M."/>
        </authorList>
    </citation>
    <scope>NUCLEOTIDE SEQUENCE</scope>
    <source>
        <strain evidence="2">JCM 4391</strain>
    </source>
</reference>
<comment type="caution">
    <text evidence="2">The sequence shown here is derived from an EMBL/GenBank/DDBJ whole genome shotgun (WGS) entry which is preliminary data.</text>
</comment>
<feature type="region of interest" description="Disordered" evidence="1">
    <location>
        <begin position="1"/>
        <end position="62"/>
    </location>
</feature>
<dbReference type="AlphaFoldDB" id="A0A918HXL7"/>
<dbReference type="EMBL" id="BMTP01000005">
    <property type="protein sequence ID" value="GGU35964.1"/>
    <property type="molecule type" value="Genomic_DNA"/>
</dbReference>
<feature type="compositionally biased region" description="Basic and acidic residues" evidence="1">
    <location>
        <begin position="39"/>
        <end position="48"/>
    </location>
</feature>
<sequence length="215" mass="22352">MAGLPNARGPAGQRGRPSLNQWFPATRSDEFRPGGAVRGEPRPRRETSMSHSAQEPITPAGERGPAAAALACLDRCLPLLGSVPDDLLRPLWRSVAEGGAHWTARLQEVRAAVPDTAGPADALVRDMLGAAPPAWDGAALSAWAGTCAAAAREAHERLGGGPLADGEARRQAQVLELLAAAPDGGPSDGLRPVLEISAEARRVLRAVLSRRGRGA</sequence>
<gene>
    <name evidence="2" type="ORF">GCM10010274_24120</name>
</gene>
<reference evidence="2" key="1">
    <citation type="journal article" date="2014" name="Int. J. Syst. Evol. Microbiol.">
        <title>Complete genome sequence of Corynebacterium casei LMG S-19264T (=DSM 44701T), isolated from a smear-ripened cheese.</title>
        <authorList>
            <consortium name="US DOE Joint Genome Institute (JGI-PGF)"/>
            <person name="Walter F."/>
            <person name="Albersmeier A."/>
            <person name="Kalinowski J."/>
            <person name="Ruckert C."/>
        </authorList>
    </citation>
    <scope>NUCLEOTIDE SEQUENCE</scope>
    <source>
        <strain evidence="2">JCM 4391</strain>
    </source>
</reference>
<keyword evidence="3" id="KW-1185">Reference proteome</keyword>
<evidence type="ECO:0000256" key="1">
    <source>
        <dbReference type="SAM" id="MobiDB-lite"/>
    </source>
</evidence>
<evidence type="ECO:0000313" key="2">
    <source>
        <dbReference type="EMBL" id="GGU35964.1"/>
    </source>
</evidence>
<proteinExistence type="predicted"/>
<accession>A0A918HXL7</accession>
<dbReference type="Proteomes" id="UP000636661">
    <property type="component" value="Unassembled WGS sequence"/>
</dbReference>